<name>A0A9D1HZQ9_9FIRM</name>
<organism evidence="4 5">
    <name type="scientific">Candidatus Allocopromorpha excrementigallinarum</name>
    <dbReference type="NCBI Taxonomy" id="2840742"/>
    <lineage>
        <taxon>Bacteria</taxon>
        <taxon>Bacillati</taxon>
        <taxon>Bacillota</taxon>
        <taxon>Clostridia</taxon>
        <taxon>Eubacteriales</taxon>
        <taxon>Eubacteriaceae</taxon>
        <taxon>Eubacteriaceae incertae sedis</taxon>
        <taxon>Candidatus Allocopromorpha</taxon>
    </lineage>
</organism>
<dbReference type="PANTHER" id="PTHR43080:SF2">
    <property type="entry name" value="CBS DOMAIN-CONTAINING PROTEIN"/>
    <property type="match status" value="1"/>
</dbReference>
<comment type="caution">
    <text evidence="4">The sequence shown here is derived from an EMBL/GenBank/DDBJ whole genome shotgun (WGS) entry which is preliminary data.</text>
</comment>
<dbReference type="PANTHER" id="PTHR43080">
    <property type="entry name" value="CBS DOMAIN-CONTAINING PROTEIN CBSX3, MITOCHONDRIAL"/>
    <property type="match status" value="1"/>
</dbReference>
<evidence type="ECO:0000259" key="3">
    <source>
        <dbReference type="PROSITE" id="PS51371"/>
    </source>
</evidence>
<evidence type="ECO:0000256" key="1">
    <source>
        <dbReference type="ARBA" id="ARBA00023122"/>
    </source>
</evidence>
<dbReference type="CDD" id="cd04622">
    <property type="entry name" value="CBS_pair_HRP1_like"/>
    <property type="match status" value="1"/>
</dbReference>
<reference evidence="4" key="1">
    <citation type="submission" date="2020-10" db="EMBL/GenBank/DDBJ databases">
        <authorList>
            <person name="Gilroy R."/>
        </authorList>
    </citation>
    <scope>NUCLEOTIDE SEQUENCE</scope>
    <source>
        <strain evidence="4">ChiHcec3-6078</strain>
    </source>
</reference>
<evidence type="ECO:0000313" key="5">
    <source>
        <dbReference type="Proteomes" id="UP000824090"/>
    </source>
</evidence>
<dbReference type="InterPro" id="IPR046342">
    <property type="entry name" value="CBS_dom_sf"/>
</dbReference>
<dbReference type="SUPFAM" id="SSF54631">
    <property type="entry name" value="CBS-domain pair"/>
    <property type="match status" value="1"/>
</dbReference>
<evidence type="ECO:0000256" key="2">
    <source>
        <dbReference type="PROSITE-ProRule" id="PRU00703"/>
    </source>
</evidence>
<proteinExistence type="predicted"/>
<dbReference type="Pfam" id="PF00571">
    <property type="entry name" value="CBS"/>
    <property type="match status" value="2"/>
</dbReference>
<feature type="domain" description="CBS" evidence="3">
    <location>
        <begin position="79"/>
        <end position="138"/>
    </location>
</feature>
<feature type="domain" description="CBS" evidence="3">
    <location>
        <begin position="7"/>
        <end position="64"/>
    </location>
</feature>
<dbReference type="SMART" id="SM00116">
    <property type="entry name" value="CBS"/>
    <property type="match status" value="2"/>
</dbReference>
<dbReference type="EMBL" id="DVMP01000083">
    <property type="protein sequence ID" value="HIU25711.1"/>
    <property type="molecule type" value="Genomic_DNA"/>
</dbReference>
<dbReference type="Proteomes" id="UP000824090">
    <property type="component" value="Unassembled WGS sequence"/>
</dbReference>
<protein>
    <submittedName>
        <fullName evidence="4">CBS domain-containing protein</fullName>
    </submittedName>
</protein>
<gene>
    <name evidence="4" type="ORF">IAC50_04385</name>
</gene>
<dbReference type="AlphaFoldDB" id="A0A9D1HZQ9"/>
<dbReference type="PROSITE" id="PS51371">
    <property type="entry name" value="CBS"/>
    <property type="match status" value="2"/>
</dbReference>
<accession>A0A9D1HZQ9</accession>
<keyword evidence="1 2" id="KW-0129">CBS domain</keyword>
<evidence type="ECO:0000313" key="4">
    <source>
        <dbReference type="EMBL" id="HIU25711.1"/>
    </source>
</evidence>
<reference evidence="4" key="2">
    <citation type="journal article" date="2021" name="PeerJ">
        <title>Extensive microbial diversity within the chicken gut microbiome revealed by metagenomics and culture.</title>
        <authorList>
            <person name="Gilroy R."/>
            <person name="Ravi A."/>
            <person name="Getino M."/>
            <person name="Pursley I."/>
            <person name="Horton D.L."/>
            <person name="Alikhan N.F."/>
            <person name="Baker D."/>
            <person name="Gharbi K."/>
            <person name="Hall N."/>
            <person name="Watson M."/>
            <person name="Adriaenssens E.M."/>
            <person name="Foster-Nyarko E."/>
            <person name="Jarju S."/>
            <person name="Secka A."/>
            <person name="Antonio M."/>
            <person name="Oren A."/>
            <person name="Chaudhuri R.R."/>
            <person name="La Ragione R."/>
            <person name="Hildebrand F."/>
            <person name="Pallen M.J."/>
        </authorList>
    </citation>
    <scope>NUCLEOTIDE SEQUENCE</scope>
    <source>
        <strain evidence="4">ChiHcec3-6078</strain>
    </source>
</reference>
<dbReference type="InterPro" id="IPR000644">
    <property type="entry name" value="CBS_dom"/>
</dbReference>
<dbReference type="InterPro" id="IPR051257">
    <property type="entry name" value="Diverse_CBS-Domain"/>
</dbReference>
<dbReference type="Gene3D" id="3.10.580.10">
    <property type="entry name" value="CBS-domain"/>
    <property type="match status" value="1"/>
</dbReference>
<sequence>MKVKELMSTNITCVRQNTSLSQAAKQMRNENVGCLPVCDDSGHLKGLVTDRDLVIRAVAPYLASESGRDAAGMTVGDIMSLNPVTVSPDTNTHDAALLFSAHKIRRLPVVENSRLTGMLSLGDLAVKPVCIDEAGDALSAISLSDAAQAER</sequence>